<evidence type="ECO:0000313" key="1">
    <source>
        <dbReference type="EMBL" id="MPC48021.1"/>
    </source>
</evidence>
<comment type="caution">
    <text evidence="1">The sequence shown here is derived from an EMBL/GenBank/DDBJ whole genome shotgun (WGS) entry which is preliminary data.</text>
</comment>
<reference evidence="1 2" key="1">
    <citation type="submission" date="2019-05" db="EMBL/GenBank/DDBJ databases">
        <title>Another draft genome of Portunus trituberculatus and its Hox gene families provides insights of decapod evolution.</title>
        <authorList>
            <person name="Jeong J.-H."/>
            <person name="Song I."/>
            <person name="Kim S."/>
            <person name="Choi T."/>
            <person name="Kim D."/>
            <person name="Ryu S."/>
            <person name="Kim W."/>
        </authorList>
    </citation>
    <scope>NUCLEOTIDE SEQUENCE [LARGE SCALE GENOMIC DNA]</scope>
    <source>
        <tissue evidence="1">Muscle</tissue>
    </source>
</reference>
<name>A0A5B7FKS5_PORTR</name>
<gene>
    <name evidence="1" type="ORF">E2C01_041786</name>
</gene>
<protein>
    <submittedName>
        <fullName evidence="1">Uncharacterized protein</fullName>
    </submittedName>
</protein>
<accession>A0A5B7FKS5</accession>
<sequence>MQRPSTTANTTTTTTTTNTTTITKTTNTITARIVVGHLHDIRNTCKDKYRLLHECAGRDASRREEYGKEE</sequence>
<organism evidence="1 2">
    <name type="scientific">Portunus trituberculatus</name>
    <name type="common">Swimming crab</name>
    <name type="synonym">Neptunus trituberculatus</name>
    <dbReference type="NCBI Taxonomy" id="210409"/>
    <lineage>
        <taxon>Eukaryota</taxon>
        <taxon>Metazoa</taxon>
        <taxon>Ecdysozoa</taxon>
        <taxon>Arthropoda</taxon>
        <taxon>Crustacea</taxon>
        <taxon>Multicrustacea</taxon>
        <taxon>Malacostraca</taxon>
        <taxon>Eumalacostraca</taxon>
        <taxon>Eucarida</taxon>
        <taxon>Decapoda</taxon>
        <taxon>Pleocyemata</taxon>
        <taxon>Brachyura</taxon>
        <taxon>Eubrachyura</taxon>
        <taxon>Portunoidea</taxon>
        <taxon>Portunidae</taxon>
        <taxon>Portuninae</taxon>
        <taxon>Portunus</taxon>
    </lineage>
</organism>
<dbReference type="AlphaFoldDB" id="A0A5B7FKS5"/>
<dbReference type="Proteomes" id="UP000324222">
    <property type="component" value="Unassembled WGS sequence"/>
</dbReference>
<proteinExistence type="predicted"/>
<dbReference type="EMBL" id="VSRR010008059">
    <property type="protein sequence ID" value="MPC48021.1"/>
    <property type="molecule type" value="Genomic_DNA"/>
</dbReference>
<evidence type="ECO:0000313" key="2">
    <source>
        <dbReference type="Proteomes" id="UP000324222"/>
    </source>
</evidence>
<keyword evidence="2" id="KW-1185">Reference proteome</keyword>